<feature type="transmembrane region" description="Helical" evidence="1">
    <location>
        <begin position="86"/>
        <end position="108"/>
    </location>
</feature>
<reference evidence="3" key="1">
    <citation type="submission" date="2015-11" db="EMBL/GenBank/DDBJ databases">
        <authorList>
            <person name="Varghese N."/>
        </authorList>
    </citation>
    <scope>NUCLEOTIDE SEQUENCE [LARGE SCALE GENOMIC DNA]</scope>
    <source>
        <strain evidence="3">JGI-23</strain>
    </source>
</reference>
<accession>A0A0P1N071</accession>
<keyword evidence="1" id="KW-1133">Transmembrane helix</keyword>
<gene>
    <name evidence="2" type="ORF">JGI23_01086</name>
</gene>
<dbReference type="OrthoDB" id="9808253at2"/>
<keyword evidence="1" id="KW-0812">Transmembrane</keyword>
<protein>
    <recommendedName>
        <fullName evidence="4">Zinc-finger</fullName>
    </recommendedName>
</protein>
<evidence type="ECO:0008006" key="4">
    <source>
        <dbReference type="Google" id="ProtNLM"/>
    </source>
</evidence>
<evidence type="ECO:0000256" key="1">
    <source>
        <dbReference type="SAM" id="Phobius"/>
    </source>
</evidence>
<sequence length="148" mass="17170">MRCEEIQEIISSFIDGEIVENVDEAFSHVFSCRDCQDFLKISLKFKTEAMKDKIEIPEIKKIEIARKETLPEKIKRSLKMEIPIPASLLSAVIFMLFLLSFLLGIFVYDRAMTIEAMKTQTPVYTKTRTIIVYGIPQITIYPETQKQK</sequence>
<dbReference type="RefSeq" id="WP_092349684.1">
    <property type="nucleotide sequence ID" value="NZ_CZVW01000010.1"/>
</dbReference>
<keyword evidence="3" id="KW-1185">Reference proteome</keyword>
<evidence type="ECO:0000313" key="2">
    <source>
        <dbReference type="EMBL" id="CUT01684.1"/>
    </source>
</evidence>
<evidence type="ECO:0000313" key="3">
    <source>
        <dbReference type="Proteomes" id="UP000199197"/>
    </source>
</evidence>
<dbReference type="AlphaFoldDB" id="A0A0P1N071"/>
<keyword evidence="1" id="KW-0472">Membrane</keyword>
<proteinExistence type="predicted"/>
<organism evidence="2 3">
    <name type="scientific">Candidatus Chryseopegocella kryptomonas</name>
    <dbReference type="NCBI Taxonomy" id="1633643"/>
    <lineage>
        <taxon>Bacteria</taxon>
        <taxon>Pseudomonadati</taxon>
        <taxon>Candidatus Kryptoniota</taxon>
        <taxon>Candidatus Chryseopegocella</taxon>
    </lineage>
</organism>
<dbReference type="EMBL" id="CZVW01000010">
    <property type="protein sequence ID" value="CUT01684.1"/>
    <property type="molecule type" value="Genomic_DNA"/>
</dbReference>
<dbReference type="Proteomes" id="UP000199197">
    <property type="component" value="Unassembled WGS sequence"/>
</dbReference>
<name>A0A0P1N071_9BACT</name>